<protein>
    <submittedName>
        <fullName evidence="2">Adenosylhomocysteine nucleosidase</fullName>
    </submittedName>
</protein>
<dbReference type="EMBL" id="FNVO01000006">
    <property type="protein sequence ID" value="SEG52420.1"/>
    <property type="molecule type" value="Genomic_DNA"/>
</dbReference>
<dbReference type="Gene3D" id="3.40.50.1580">
    <property type="entry name" value="Nucleoside phosphorylase domain"/>
    <property type="match status" value="1"/>
</dbReference>
<dbReference type="AlphaFoldDB" id="A0A1H6AW26"/>
<evidence type="ECO:0000313" key="3">
    <source>
        <dbReference type="Proteomes" id="UP000236723"/>
    </source>
</evidence>
<dbReference type="Proteomes" id="UP000236723">
    <property type="component" value="Unassembled WGS sequence"/>
</dbReference>
<dbReference type="SUPFAM" id="SSF53167">
    <property type="entry name" value="Purine and uridine phosphorylases"/>
    <property type="match status" value="1"/>
</dbReference>
<organism evidence="2 3">
    <name type="scientific">Thermomonospora echinospora</name>
    <dbReference type="NCBI Taxonomy" id="1992"/>
    <lineage>
        <taxon>Bacteria</taxon>
        <taxon>Bacillati</taxon>
        <taxon>Actinomycetota</taxon>
        <taxon>Actinomycetes</taxon>
        <taxon>Streptosporangiales</taxon>
        <taxon>Thermomonosporaceae</taxon>
        <taxon>Thermomonospora</taxon>
    </lineage>
</organism>
<evidence type="ECO:0000313" key="2">
    <source>
        <dbReference type="EMBL" id="SEG52420.1"/>
    </source>
</evidence>
<dbReference type="GO" id="GO:0008782">
    <property type="term" value="F:adenosylhomocysteine nucleosidase activity"/>
    <property type="evidence" value="ECO:0007669"/>
    <property type="project" value="TreeGrafter"/>
</dbReference>
<evidence type="ECO:0000259" key="1">
    <source>
        <dbReference type="Pfam" id="PF01048"/>
    </source>
</evidence>
<sequence>MKPDDDIGRYPGTVHNEGVANFGGSTAIHHSVVGRNATVNMAPQADRSADDRAHSPRWDIGVITIIGVETNAVRVALGLRPERVGGLSFDLGEVDVDGDRPVRVVATRTLAQGQRSTVMAFDHLRRHYDPKIIALVGIGGGINRKVAVGDVVVATRVVYYDLRKELPLHTQRRGEEKEAPAAVGHAANAFFTDHGEPARCTVTDPGGTSRTHQVFGGLIGSGDAVIADHGSEIVSYLAGFNDKILAVDMEAGGLSQACHEQSATSGLLQGWVVIRGISDDAGADKNDDHQAVAAWHAATTLRRMLPYLITLDT</sequence>
<dbReference type="GO" id="GO:0005829">
    <property type="term" value="C:cytosol"/>
    <property type="evidence" value="ECO:0007669"/>
    <property type="project" value="TreeGrafter"/>
</dbReference>
<dbReference type="InterPro" id="IPR035994">
    <property type="entry name" value="Nucleoside_phosphorylase_sf"/>
</dbReference>
<name>A0A1H6AW26_9ACTN</name>
<reference evidence="3" key="1">
    <citation type="submission" date="2016-10" db="EMBL/GenBank/DDBJ databases">
        <authorList>
            <person name="Varghese N."/>
            <person name="Submissions S."/>
        </authorList>
    </citation>
    <scope>NUCLEOTIDE SEQUENCE [LARGE SCALE GENOMIC DNA]</scope>
    <source>
        <strain evidence="3">DSM 43163</strain>
    </source>
</reference>
<feature type="domain" description="Nucleoside phosphorylase" evidence="1">
    <location>
        <begin position="101"/>
        <end position="293"/>
    </location>
</feature>
<dbReference type="GO" id="GO:0008930">
    <property type="term" value="F:methylthioadenosine nucleosidase activity"/>
    <property type="evidence" value="ECO:0007669"/>
    <property type="project" value="TreeGrafter"/>
</dbReference>
<dbReference type="Pfam" id="PF01048">
    <property type="entry name" value="PNP_UDP_1"/>
    <property type="match status" value="1"/>
</dbReference>
<dbReference type="PANTHER" id="PTHR46832">
    <property type="entry name" value="5'-METHYLTHIOADENOSINE/S-ADENOSYLHOMOCYSTEINE NUCLEOSIDASE"/>
    <property type="match status" value="1"/>
</dbReference>
<dbReference type="GO" id="GO:0009116">
    <property type="term" value="P:nucleoside metabolic process"/>
    <property type="evidence" value="ECO:0007669"/>
    <property type="project" value="InterPro"/>
</dbReference>
<dbReference type="InterPro" id="IPR000845">
    <property type="entry name" value="Nucleoside_phosphorylase_d"/>
</dbReference>
<proteinExistence type="predicted"/>
<dbReference type="PANTHER" id="PTHR46832:SF1">
    <property type="entry name" value="5'-METHYLTHIOADENOSINE_S-ADENOSYLHOMOCYSTEINE NUCLEOSIDASE"/>
    <property type="match status" value="1"/>
</dbReference>
<accession>A0A1H6AW26</accession>
<dbReference type="OrthoDB" id="3665249at2"/>
<keyword evidence="3" id="KW-1185">Reference proteome</keyword>
<dbReference type="GO" id="GO:0019284">
    <property type="term" value="P:L-methionine salvage from S-adenosylmethionine"/>
    <property type="evidence" value="ECO:0007669"/>
    <property type="project" value="TreeGrafter"/>
</dbReference>
<gene>
    <name evidence="2" type="ORF">SAMN04489712_10630</name>
</gene>